<evidence type="ECO:0000256" key="4">
    <source>
        <dbReference type="ARBA" id="ARBA00022679"/>
    </source>
</evidence>
<dbReference type="SUPFAM" id="SSF48371">
    <property type="entry name" value="ARM repeat"/>
    <property type="match status" value="1"/>
</dbReference>
<evidence type="ECO:0000313" key="9">
    <source>
        <dbReference type="EMBL" id="SCU89670.1"/>
    </source>
</evidence>
<dbReference type="InterPro" id="IPR016024">
    <property type="entry name" value="ARM-type_fold"/>
</dbReference>
<dbReference type="Pfam" id="PF25579">
    <property type="entry name" value="TPR_TRIP12_N"/>
    <property type="match status" value="1"/>
</dbReference>
<organism evidence="9 10">
    <name type="scientific">Lachancea nothofagi CBS 11611</name>
    <dbReference type="NCBI Taxonomy" id="1266666"/>
    <lineage>
        <taxon>Eukaryota</taxon>
        <taxon>Fungi</taxon>
        <taxon>Dikarya</taxon>
        <taxon>Ascomycota</taxon>
        <taxon>Saccharomycotina</taxon>
        <taxon>Saccharomycetes</taxon>
        <taxon>Saccharomycetales</taxon>
        <taxon>Saccharomycetaceae</taxon>
        <taxon>Lachancea</taxon>
    </lineage>
</organism>
<dbReference type="InterPro" id="IPR011989">
    <property type="entry name" value="ARM-like"/>
</dbReference>
<reference evidence="10" key="1">
    <citation type="submission" date="2016-03" db="EMBL/GenBank/DDBJ databases">
        <authorList>
            <person name="Devillers Hugo."/>
        </authorList>
    </citation>
    <scope>NUCLEOTIDE SEQUENCE [LARGE SCALE GENOMIC DNA]</scope>
</reference>
<feature type="compositionally biased region" description="Basic and acidic residues" evidence="7">
    <location>
        <begin position="115"/>
        <end position="134"/>
    </location>
</feature>
<feature type="region of interest" description="Disordered" evidence="7">
    <location>
        <begin position="621"/>
        <end position="647"/>
    </location>
</feature>
<keyword evidence="5 6" id="KW-0833">Ubl conjugation pathway</keyword>
<dbReference type="PANTHER" id="PTHR45670">
    <property type="entry name" value="E3 UBIQUITIN-PROTEIN LIGASE TRIP12"/>
    <property type="match status" value="1"/>
</dbReference>
<dbReference type="GO" id="GO:0061630">
    <property type="term" value="F:ubiquitin protein ligase activity"/>
    <property type="evidence" value="ECO:0007669"/>
    <property type="project" value="UniProtKB-EC"/>
</dbReference>
<proteinExistence type="inferred from homology"/>
<dbReference type="EC" id="2.3.2.26" evidence="3"/>
<dbReference type="InterPro" id="IPR035983">
    <property type="entry name" value="Hect_E3_ubiquitin_ligase"/>
</dbReference>
<dbReference type="GO" id="GO:0043161">
    <property type="term" value="P:proteasome-mediated ubiquitin-dependent protein catabolic process"/>
    <property type="evidence" value="ECO:0007669"/>
    <property type="project" value="TreeGrafter"/>
</dbReference>
<keyword evidence="10" id="KW-1185">Reference proteome</keyword>
<dbReference type="SUPFAM" id="SSF56204">
    <property type="entry name" value="Hect, E3 ligase catalytic domain"/>
    <property type="match status" value="1"/>
</dbReference>
<dbReference type="Gene3D" id="3.30.2160.10">
    <property type="entry name" value="Hect, E3 ligase catalytic domain"/>
    <property type="match status" value="1"/>
</dbReference>
<dbReference type="Proteomes" id="UP000189911">
    <property type="component" value="Chromosome D"/>
</dbReference>
<dbReference type="FunFam" id="3.30.2410.10:FF:000007">
    <property type="entry name" value="Putative E3 ubiquitin-protein ligase HECTD1"/>
    <property type="match status" value="1"/>
</dbReference>
<evidence type="ECO:0000256" key="3">
    <source>
        <dbReference type="ARBA" id="ARBA00012485"/>
    </source>
</evidence>
<feature type="compositionally biased region" description="Basic and acidic residues" evidence="7">
    <location>
        <begin position="1"/>
        <end position="10"/>
    </location>
</feature>
<dbReference type="PROSITE" id="PS50237">
    <property type="entry name" value="HECT"/>
    <property type="match status" value="1"/>
</dbReference>
<feature type="region of interest" description="Disordered" evidence="7">
    <location>
        <begin position="1"/>
        <end position="78"/>
    </location>
</feature>
<evidence type="ECO:0000256" key="5">
    <source>
        <dbReference type="ARBA" id="ARBA00022786"/>
    </source>
</evidence>
<name>A0A1G4JH25_9SACH</name>
<keyword evidence="4" id="KW-0808">Transferase</keyword>
<dbReference type="PANTHER" id="PTHR45670:SF1">
    <property type="entry name" value="E3 UBIQUITIN-PROTEIN LIGASE HECTD1"/>
    <property type="match status" value="1"/>
</dbReference>
<evidence type="ECO:0000256" key="2">
    <source>
        <dbReference type="ARBA" id="ARBA00006331"/>
    </source>
</evidence>
<dbReference type="OrthoDB" id="423283at2759"/>
<sequence length="1451" mass="164285">MSDSMDRDYDGDGDFVIHANASPQNYGVSDLEDSDDPQEYEYPDEDEVDEREDGDNNSSEAQDEYGVSHNEDGDPEEEAYRMSTDGIDRQAFASPTRRPPASLQQLLGFLSQSMDTHEATRDSHVDPGATTDDRQSRRVDIADIFPEMFGLGGPGHVFSQGRPNGRIAKLLQNIAAAHEDPYMAQESLREISEQLLMMNSLTAERLIPQEELLKNVIRILESAQLQTELELQMISCRCLYNLFEVNPDIVAVAVEHGVIGTLHEKLLEISYIDLAEQVLETLEIVSKLHGREILEAGSLLACLQYLDFFTSHAQKKSIIIVVNSCARIRIQDFEKVADVVPVLKQVFATHTDHTILLKVLDAFYGICCGLRKEPKLLTQLFDFELLQKIMQLIINGETNLETRLKSFDMLSQVFISSEQLTLQVIRSRKVVNLLMSSISDFKKTSKTPLHERIMFVPKSLLTSISRFIAVLLPVEESPVFTADCRKAMDLTGIESDLKQLIEDITPILIEIYINAVDFNIRRFVLVALSRISSSHRPDATSNNDKRIISMIASSFARNKSLFEESEFKDVKSGALLLGCAAFASTLIDKHPSGFLPAFRREGIFELMKGLLEQMSLIIPGELPDERDDNYSHDDEEYSDDSEIENESDDDYNMELDEYDGISQIKPRKMTFHILKRLRLSYVKVELDDILKKVSTMSSKENIAMGELNEIGSLVKRLQMLDVKSDTYDHWLTVWKDVKSKLFSSNFVISSFEFITTGLAEEMSKIISSSAARTSICQRALIDAFGNELESFVRILQSALTRLESFPLIDSGLHGEEGKAASLGKQIKLNLEYEEDTDNDDIPSNLKSIMVTIHCIASFRSLNDFLKHRLLKSQLMGSSVPMVTLQSERMNKLDDWKFDFSFQGTECSHQDTIFGSILKGFGSSSATKKDNKHIWSDLHVVKYRKSKNIQEKPIIGNMYADVADHDKSTKQVYELLILLKALKNSCIGNECFINPKLSSKLACQLDEPLIVSGGALPPWTLHITRHYPFLFPLDIRMFFLQSTSFGYGRLIQIWKNRAGSDKGDGRDSAFHQLGRPTRHKLRISREALFLSSLKILSKYGSSPNILEIEYLDEVGTGLGPTMEFYAMTSKEFTRASLELWRVDDYGSCKKSEFVEGALFPSPLLAAGDHEKTLELFKKLGVFVARSMLDNRILDFRFSRAFFELAHLYAAEERFTFEDKESALQFLSIVDPQLAKSLRFLHVHKDDTVLESLSLTFYLPGYDVELIENGMEIAVTKTNFDMYFSCVMDQVLGSGVEKQIRSFMEGFSQAFPYRSLLILTPDELIELFGRVEEDWSAETLYANVEADHGYTQDSSTVRDLISLMSFFSDNERRLFLQFLTGSPKLPVGGFKSLNPKLTVVRKHTEEDMGPDEYLPSVMTCANYLKLPKYSSKEVLRSRIYQAMNEGSGAFLLS</sequence>
<dbReference type="Gene3D" id="3.90.1750.10">
    <property type="entry name" value="Hect, E3 ligase catalytic domains"/>
    <property type="match status" value="1"/>
</dbReference>
<evidence type="ECO:0000256" key="7">
    <source>
        <dbReference type="SAM" id="MobiDB-lite"/>
    </source>
</evidence>
<protein>
    <recommendedName>
        <fullName evidence="3">HECT-type E3 ubiquitin transferase</fullName>
        <ecNumber evidence="3">2.3.2.26</ecNumber>
    </recommendedName>
</protein>
<dbReference type="Gene3D" id="3.30.2410.10">
    <property type="entry name" value="Hect, E3 ligase catalytic domain"/>
    <property type="match status" value="1"/>
</dbReference>
<dbReference type="SMART" id="SM00119">
    <property type="entry name" value="HECTc"/>
    <property type="match status" value="1"/>
</dbReference>
<dbReference type="InterPro" id="IPR000569">
    <property type="entry name" value="HECT_dom"/>
</dbReference>
<accession>A0A1G4JH25</accession>
<dbReference type="GO" id="GO:0016607">
    <property type="term" value="C:nuclear speck"/>
    <property type="evidence" value="ECO:0007669"/>
    <property type="project" value="TreeGrafter"/>
</dbReference>
<evidence type="ECO:0000313" key="10">
    <source>
        <dbReference type="Proteomes" id="UP000189911"/>
    </source>
</evidence>
<dbReference type="InterPro" id="IPR045322">
    <property type="entry name" value="HECTD1/TRIP12-like"/>
</dbReference>
<dbReference type="InterPro" id="IPR057948">
    <property type="entry name" value="TPR_TRIP12_N"/>
</dbReference>
<dbReference type="CDD" id="cd00078">
    <property type="entry name" value="HECTc"/>
    <property type="match status" value="1"/>
</dbReference>
<dbReference type="GO" id="GO:0000209">
    <property type="term" value="P:protein polyubiquitination"/>
    <property type="evidence" value="ECO:0007669"/>
    <property type="project" value="TreeGrafter"/>
</dbReference>
<evidence type="ECO:0000256" key="6">
    <source>
        <dbReference type="PROSITE-ProRule" id="PRU00104"/>
    </source>
</evidence>
<gene>
    <name evidence="9" type="ORF">LANO_0D05930G</name>
</gene>
<dbReference type="Pfam" id="PF00632">
    <property type="entry name" value="HECT"/>
    <property type="match status" value="1"/>
</dbReference>
<dbReference type="Gene3D" id="1.25.10.10">
    <property type="entry name" value="Leucine-rich Repeat Variant"/>
    <property type="match status" value="1"/>
</dbReference>
<feature type="compositionally biased region" description="Acidic residues" evidence="7">
    <location>
        <begin position="622"/>
        <end position="647"/>
    </location>
</feature>
<feature type="compositionally biased region" description="Acidic residues" evidence="7">
    <location>
        <begin position="30"/>
        <end position="55"/>
    </location>
</feature>
<feature type="active site" description="Glycyl thioester intermediate" evidence="6">
    <location>
        <position position="1418"/>
    </location>
</feature>
<comment type="catalytic activity">
    <reaction evidence="1">
        <text>S-ubiquitinyl-[E2 ubiquitin-conjugating enzyme]-L-cysteine + [acceptor protein]-L-lysine = [E2 ubiquitin-conjugating enzyme]-L-cysteine + N(6)-ubiquitinyl-[acceptor protein]-L-lysine.</text>
        <dbReference type="EC" id="2.3.2.26"/>
    </reaction>
</comment>
<evidence type="ECO:0000259" key="8">
    <source>
        <dbReference type="PROSITE" id="PS50237"/>
    </source>
</evidence>
<dbReference type="EMBL" id="LT598448">
    <property type="protein sequence ID" value="SCU89670.1"/>
    <property type="molecule type" value="Genomic_DNA"/>
</dbReference>
<feature type="region of interest" description="Disordered" evidence="7">
    <location>
        <begin position="114"/>
        <end position="134"/>
    </location>
</feature>
<comment type="similarity">
    <text evidence="2">Belongs to the UPL family. K-HECT subfamily.</text>
</comment>
<feature type="domain" description="HECT" evidence="8">
    <location>
        <begin position="1118"/>
        <end position="1451"/>
    </location>
</feature>
<evidence type="ECO:0000256" key="1">
    <source>
        <dbReference type="ARBA" id="ARBA00000885"/>
    </source>
</evidence>